<evidence type="ECO:0000256" key="1">
    <source>
        <dbReference type="ARBA" id="ARBA00022553"/>
    </source>
</evidence>
<feature type="compositionally biased region" description="Basic and acidic residues" evidence="8">
    <location>
        <begin position="613"/>
        <end position="623"/>
    </location>
</feature>
<evidence type="ECO:0000313" key="12">
    <source>
        <dbReference type="EMBL" id="KAG9353595.1"/>
    </source>
</evidence>
<keyword evidence="6" id="KW-0325">Glycoprotein</keyword>
<keyword evidence="4" id="KW-1015">Disulfide bond</keyword>
<dbReference type="PANTHER" id="PTHR23036">
    <property type="entry name" value="CYTOKINE RECEPTOR"/>
    <property type="match status" value="1"/>
</dbReference>
<accession>A0A8T2PQF9</accession>
<dbReference type="InterPro" id="IPR003961">
    <property type="entry name" value="FN3_dom"/>
</dbReference>
<dbReference type="FunFam" id="2.60.40.10:FF:000281">
    <property type="entry name" value="Cytokine receptor like factor 1"/>
    <property type="match status" value="1"/>
</dbReference>
<dbReference type="InterPro" id="IPR013783">
    <property type="entry name" value="Ig-like_fold"/>
</dbReference>
<feature type="transmembrane region" description="Helical" evidence="9">
    <location>
        <begin position="524"/>
        <end position="545"/>
    </location>
</feature>
<reference evidence="12" key="1">
    <citation type="thesis" date="2021" institute="BYU ScholarsArchive" country="Provo, UT, USA">
        <title>Applications of and Algorithms for Genome Assembly and Genomic Analyses with an Emphasis on Marine Teleosts.</title>
        <authorList>
            <person name="Pickett B.D."/>
        </authorList>
    </citation>
    <scope>NUCLEOTIDE SEQUENCE</scope>
    <source>
        <strain evidence="12">HI-2016</strain>
    </source>
</reference>
<evidence type="ECO:0000256" key="8">
    <source>
        <dbReference type="SAM" id="MobiDB-lite"/>
    </source>
</evidence>
<keyword evidence="5" id="KW-0675">Receptor</keyword>
<evidence type="ECO:0000259" key="11">
    <source>
        <dbReference type="PROSITE" id="PS50853"/>
    </source>
</evidence>
<keyword evidence="13" id="KW-1185">Reference proteome</keyword>
<dbReference type="GO" id="GO:0009897">
    <property type="term" value="C:external side of plasma membrane"/>
    <property type="evidence" value="ECO:0007669"/>
    <property type="project" value="TreeGrafter"/>
</dbReference>
<dbReference type="Proteomes" id="UP000824540">
    <property type="component" value="Unassembled WGS sequence"/>
</dbReference>
<dbReference type="AlphaFoldDB" id="A0A8T2PQF9"/>
<keyword evidence="3" id="KW-0677">Repeat</keyword>
<feature type="compositionally biased region" description="Low complexity" evidence="8">
    <location>
        <begin position="669"/>
        <end position="682"/>
    </location>
</feature>
<evidence type="ECO:0000256" key="5">
    <source>
        <dbReference type="ARBA" id="ARBA00023170"/>
    </source>
</evidence>
<dbReference type="PROSITE" id="PS50853">
    <property type="entry name" value="FN3"/>
    <property type="match status" value="2"/>
</dbReference>
<evidence type="ECO:0000256" key="4">
    <source>
        <dbReference type="ARBA" id="ARBA00023157"/>
    </source>
</evidence>
<gene>
    <name evidence="12" type="ORF">JZ751_011715</name>
</gene>
<evidence type="ECO:0000256" key="7">
    <source>
        <dbReference type="ARBA" id="ARBA00023319"/>
    </source>
</evidence>
<feature type="chain" id="PRO_5035937730" description="Fibronectin type-III domain-containing protein" evidence="10">
    <location>
        <begin position="20"/>
        <end position="789"/>
    </location>
</feature>
<dbReference type="InterPro" id="IPR036116">
    <property type="entry name" value="FN3_sf"/>
</dbReference>
<dbReference type="Pfam" id="PF00041">
    <property type="entry name" value="fn3"/>
    <property type="match status" value="1"/>
</dbReference>
<dbReference type="EMBL" id="JAFBMS010000003">
    <property type="protein sequence ID" value="KAG9353595.1"/>
    <property type="molecule type" value="Genomic_DNA"/>
</dbReference>
<evidence type="ECO:0000256" key="6">
    <source>
        <dbReference type="ARBA" id="ARBA00023180"/>
    </source>
</evidence>
<dbReference type="OrthoDB" id="9934532at2759"/>
<sequence>MAVYYRVLLLLSWASMVCASEPPEFCCGKISPETPVLELGKEFTATCVLSALGKRDTGATADDIYWEFKKVRVPRERYTKINDSAVSMTVNVTSQLESPLTCHVSRSNSAHGHINRNVHGMFFTAGYPPEKPENISCIVVQSGTELSPEMTCSWFPGKRDPILPTNYTLFMQVFDKLHSNPASKDNGKLKFSTMPIFTSVDIWVEVENSLGKVKSEVLRLDPEEVVKTNPPINVNVTSEDGFPTSLLIRWKHPIRQEFFELKYNIRYCKNGSHVPPTDTVGYIQSFRLQSLEPYTDYVVQVRCINNRDLGYWSEWSQNVTRKTPEARSTFKQASSGLHLQDPVHSNGRILGYNLTIKKEGKTESLMIKSSGGRKMYELEEVKGAVLVYITAHNSVGVSKPASLLIPREDQVPSQLKKVSWLSQHGSLWVSWEWERDRHRPTEFVLECLSVSDGSLDWQREPGNASSAAFKAIILPPSNKSYTLKNLLRETKYVVRVMASTVAGSTNGSEFTFSTLKYAPGEIEAIVVLVCIGFLFFTVLTVLVCINKKEMIKKHIWPQVPDPSNSTIANWSPDFPSRPDTPKEGSLTDVSVVEVDVFEKKSLAEEDKTSLPLKKDKYLSEEHSSGIGGSSCMSSPRQSVSDSDEGGDSGQTTASTVQYSSVVASGYKGQTPAQAPAVPPTFARSESTQPLLEGEDHHDGDLHGPDPAGAHRYPRNPYFRRNRTVEGSAVLKLHQIEIAEQSASSSSSSSSLGFCPVEEGSQQTTPTAEVGVAEDPTPSYMPQRSGYRPQ</sequence>
<feature type="compositionally biased region" description="Basic and acidic residues" evidence="8">
    <location>
        <begin position="693"/>
        <end position="703"/>
    </location>
</feature>
<feature type="region of interest" description="Disordered" evidence="8">
    <location>
        <begin position="668"/>
        <end position="716"/>
    </location>
</feature>
<proteinExistence type="predicted"/>
<keyword evidence="9" id="KW-1133">Transmembrane helix</keyword>
<comment type="caution">
    <text evidence="12">The sequence shown here is derived from an EMBL/GenBank/DDBJ whole genome shotgun (WGS) entry which is preliminary data.</text>
</comment>
<keyword evidence="2 10" id="KW-0732">Signal</keyword>
<dbReference type="GO" id="GO:0019955">
    <property type="term" value="F:cytokine binding"/>
    <property type="evidence" value="ECO:0007669"/>
    <property type="project" value="TreeGrafter"/>
</dbReference>
<dbReference type="GO" id="GO:0043235">
    <property type="term" value="C:receptor complex"/>
    <property type="evidence" value="ECO:0007669"/>
    <property type="project" value="TreeGrafter"/>
</dbReference>
<feature type="domain" description="Fibronectin type-III" evidence="11">
    <location>
        <begin position="411"/>
        <end position="521"/>
    </location>
</feature>
<keyword evidence="7" id="KW-0393">Immunoglobulin domain</keyword>
<keyword evidence="9" id="KW-0812">Transmembrane</keyword>
<dbReference type="GO" id="GO:0004896">
    <property type="term" value="F:cytokine receptor activity"/>
    <property type="evidence" value="ECO:0007669"/>
    <property type="project" value="TreeGrafter"/>
</dbReference>
<dbReference type="FunFam" id="2.60.40.10:FF:000524">
    <property type="entry name" value="Interleukin-6 receptor subunit beta"/>
    <property type="match status" value="1"/>
</dbReference>
<feature type="region of interest" description="Disordered" evidence="8">
    <location>
        <begin position="738"/>
        <end position="789"/>
    </location>
</feature>
<dbReference type="Pfam" id="PF06328">
    <property type="entry name" value="Lep_receptor_Ig"/>
    <property type="match status" value="1"/>
</dbReference>
<organism evidence="12 13">
    <name type="scientific">Albula glossodonta</name>
    <name type="common">roundjaw bonefish</name>
    <dbReference type="NCBI Taxonomy" id="121402"/>
    <lineage>
        <taxon>Eukaryota</taxon>
        <taxon>Metazoa</taxon>
        <taxon>Chordata</taxon>
        <taxon>Craniata</taxon>
        <taxon>Vertebrata</taxon>
        <taxon>Euteleostomi</taxon>
        <taxon>Actinopterygii</taxon>
        <taxon>Neopterygii</taxon>
        <taxon>Teleostei</taxon>
        <taxon>Albuliformes</taxon>
        <taxon>Albulidae</taxon>
        <taxon>Albula</taxon>
    </lineage>
</organism>
<feature type="signal peptide" evidence="10">
    <location>
        <begin position="1"/>
        <end position="19"/>
    </location>
</feature>
<dbReference type="PANTHER" id="PTHR23036:SF151">
    <property type="entry name" value="FIBRONECTIN TYPE-III DOMAIN-CONTAINING PROTEIN"/>
    <property type="match status" value="1"/>
</dbReference>
<keyword evidence="9" id="KW-0472">Membrane</keyword>
<evidence type="ECO:0000256" key="2">
    <source>
        <dbReference type="ARBA" id="ARBA00022729"/>
    </source>
</evidence>
<keyword evidence="1" id="KW-0597">Phosphoprotein</keyword>
<feature type="region of interest" description="Disordered" evidence="8">
    <location>
        <begin position="613"/>
        <end position="652"/>
    </location>
</feature>
<dbReference type="InterPro" id="IPR050379">
    <property type="entry name" value="Type-I_Cytokine_Rcpt"/>
</dbReference>
<evidence type="ECO:0000256" key="9">
    <source>
        <dbReference type="SAM" id="Phobius"/>
    </source>
</evidence>
<dbReference type="SUPFAM" id="SSF49265">
    <property type="entry name" value="Fibronectin type III"/>
    <property type="match status" value="4"/>
</dbReference>
<name>A0A8T2PQF9_9TELE</name>
<dbReference type="Gene3D" id="2.60.40.10">
    <property type="entry name" value="Immunoglobulins"/>
    <property type="match status" value="4"/>
</dbReference>
<evidence type="ECO:0000256" key="10">
    <source>
        <dbReference type="SAM" id="SignalP"/>
    </source>
</evidence>
<feature type="compositionally biased region" description="Low complexity" evidence="8">
    <location>
        <begin position="738"/>
        <end position="750"/>
    </location>
</feature>
<dbReference type="SMART" id="SM00060">
    <property type="entry name" value="FN3"/>
    <property type="match status" value="2"/>
</dbReference>
<dbReference type="InterPro" id="IPR010457">
    <property type="entry name" value="IgC2-like_lig-bd"/>
</dbReference>
<feature type="domain" description="Fibronectin type-III" evidence="11">
    <location>
        <begin position="230"/>
        <end position="326"/>
    </location>
</feature>
<evidence type="ECO:0000313" key="13">
    <source>
        <dbReference type="Proteomes" id="UP000824540"/>
    </source>
</evidence>
<dbReference type="CDD" id="cd00063">
    <property type="entry name" value="FN3"/>
    <property type="match status" value="2"/>
</dbReference>
<protein>
    <recommendedName>
        <fullName evidence="11">Fibronectin type-III domain-containing protein</fullName>
    </recommendedName>
</protein>
<evidence type="ECO:0000256" key="3">
    <source>
        <dbReference type="ARBA" id="ARBA00022737"/>
    </source>
</evidence>